<dbReference type="GO" id="GO:0098542">
    <property type="term" value="P:defense response to other organism"/>
    <property type="evidence" value="ECO:0007669"/>
    <property type="project" value="InterPro"/>
</dbReference>
<comment type="caution">
    <text evidence="5">The sequence shown here is derived from an EMBL/GenBank/DDBJ whole genome shotgun (WGS) entry which is preliminary data.</text>
</comment>
<keyword evidence="2 4" id="KW-0472">Membrane</keyword>
<keyword evidence="4" id="KW-1133">Transmembrane helix</keyword>
<dbReference type="PANTHER" id="PTHR31234:SF2">
    <property type="entry name" value="OS05G0199100 PROTEIN"/>
    <property type="match status" value="1"/>
</dbReference>
<dbReference type="EMBL" id="JBEDUW010000001">
    <property type="protein sequence ID" value="KAK9948932.1"/>
    <property type="molecule type" value="Genomic_DNA"/>
</dbReference>
<evidence type="ECO:0000256" key="3">
    <source>
        <dbReference type="SAM" id="MobiDB-lite"/>
    </source>
</evidence>
<accession>A0AAW1YJY6</accession>
<feature type="compositionally biased region" description="Low complexity" evidence="3">
    <location>
        <begin position="54"/>
        <end position="71"/>
    </location>
</feature>
<dbReference type="PANTHER" id="PTHR31234">
    <property type="entry name" value="LATE EMBRYOGENESIS ABUNDANT (LEA) HYDROXYPROLINE-RICH GLYCOPROTEIN FAMILY"/>
    <property type="match status" value="1"/>
</dbReference>
<comment type="subcellular location">
    <subcellularLocation>
        <location evidence="1">Membrane</location>
    </subcellularLocation>
</comment>
<dbReference type="GO" id="GO:0005886">
    <property type="term" value="C:plasma membrane"/>
    <property type="evidence" value="ECO:0007669"/>
    <property type="project" value="TreeGrafter"/>
</dbReference>
<evidence type="ECO:0000256" key="4">
    <source>
        <dbReference type="SAM" id="Phobius"/>
    </source>
</evidence>
<keyword evidence="6" id="KW-1185">Reference proteome</keyword>
<gene>
    <name evidence="5" type="ORF">M0R45_004485</name>
</gene>
<feature type="region of interest" description="Disordered" evidence="3">
    <location>
        <begin position="1"/>
        <end position="104"/>
    </location>
</feature>
<keyword evidence="4" id="KW-0812">Transmembrane</keyword>
<proteinExistence type="predicted"/>
<reference evidence="5 6" key="1">
    <citation type="journal article" date="2023" name="G3 (Bethesda)">
        <title>A chromosome-length genome assembly and annotation of blackberry (Rubus argutus, cv. 'Hillquist').</title>
        <authorList>
            <person name="Bruna T."/>
            <person name="Aryal R."/>
            <person name="Dudchenko O."/>
            <person name="Sargent D.J."/>
            <person name="Mead D."/>
            <person name="Buti M."/>
            <person name="Cavallini A."/>
            <person name="Hytonen T."/>
            <person name="Andres J."/>
            <person name="Pham M."/>
            <person name="Weisz D."/>
            <person name="Mascagni F."/>
            <person name="Usai G."/>
            <person name="Natali L."/>
            <person name="Bassil N."/>
            <person name="Fernandez G.E."/>
            <person name="Lomsadze A."/>
            <person name="Armour M."/>
            <person name="Olukolu B."/>
            <person name="Poorten T."/>
            <person name="Britton C."/>
            <person name="Davik J."/>
            <person name="Ashrafi H."/>
            <person name="Aiden E.L."/>
            <person name="Borodovsky M."/>
            <person name="Worthington M."/>
        </authorList>
    </citation>
    <scope>NUCLEOTIDE SEQUENCE [LARGE SCALE GENOMIC DNA]</scope>
    <source>
        <strain evidence="5">PI 553951</strain>
    </source>
</reference>
<feature type="compositionally biased region" description="Low complexity" evidence="3">
    <location>
        <begin position="10"/>
        <end position="25"/>
    </location>
</feature>
<evidence type="ECO:0000313" key="5">
    <source>
        <dbReference type="EMBL" id="KAK9948932.1"/>
    </source>
</evidence>
<feature type="transmembrane region" description="Helical" evidence="4">
    <location>
        <begin position="132"/>
        <end position="154"/>
    </location>
</feature>
<sequence>MSVLAKTDSEASSLSHSSPPRSPLRSSERGPVYYVQSPSRDSHDGEKTTNSFQSSPMGSPPHSHSNSSLGPHSRESASTRFSGSRSSKHHSSNNSGPQHKGWRPWKDQFDSIEEEGLLDDDNDGHGLSRRCYFLAFIFGFFALFTLFSLILWGASRAQKPIITMKSIRFDQFVVQAGEDFSGVATSMVSMNSTVTFTFRNTATFFGVHVKSTSLDLSIFELNVASGTTKKFYQSRKSQRPITVNLMGNKIPLYGGGATLGSLNGAPTQPLTLVLRFEVRSRANVLGKLVRPKFNRRVDCSVVMDPKKMNVAIALKNNCTYR</sequence>
<evidence type="ECO:0000256" key="1">
    <source>
        <dbReference type="ARBA" id="ARBA00004370"/>
    </source>
</evidence>
<protein>
    <recommendedName>
        <fullName evidence="7">Late embryogenesis abundant protein LEA-2 subgroup domain-containing protein</fullName>
    </recommendedName>
</protein>
<dbReference type="InterPro" id="IPR044839">
    <property type="entry name" value="NDR1-like"/>
</dbReference>
<evidence type="ECO:0000313" key="6">
    <source>
        <dbReference type="Proteomes" id="UP001457282"/>
    </source>
</evidence>
<dbReference type="AlphaFoldDB" id="A0AAW1YJY6"/>
<evidence type="ECO:0008006" key="7">
    <source>
        <dbReference type="Google" id="ProtNLM"/>
    </source>
</evidence>
<organism evidence="5 6">
    <name type="scientific">Rubus argutus</name>
    <name type="common">Southern blackberry</name>
    <dbReference type="NCBI Taxonomy" id="59490"/>
    <lineage>
        <taxon>Eukaryota</taxon>
        <taxon>Viridiplantae</taxon>
        <taxon>Streptophyta</taxon>
        <taxon>Embryophyta</taxon>
        <taxon>Tracheophyta</taxon>
        <taxon>Spermatophyta</taxon>
        <taxon>Magnoliopsida</taxon>
        <taxon>eudicotyledons</taxon>
        <taxon>Gunneridae</taxon>
        <taxon>Pentapetalae</taxon>
        <taxon>rosids</taxon>
        <taxon>fabids</taxon>
        <taxon>Rosales</taxon>
        <taxon>Rosaceae</taxon>
        <taxon>Rosoideae</taxon>
        <taxon>Rosoideae incertae sedis</taxon>
        <taxon>Rubus</taxon>
    </lineage>
</organism>
<dbReference type="Proteomes" id="UP001457282">
    <property type="component" value="Unassembled WGS sequence"/>
</dbReference>
<name>A0AAW1YJY6_RUBAR</name>
<evidence type="ECO:0000256" key="2">
    <source>
        <dbReference type="ARBA" id="ARBA00023136"/>
    </source>
</evidence>